<protein>
    <submittedName>
        <fullName evidence="1">DUF2634 domain-containing protein</fullName>
    </submittedName>
</protein>
<dbReference type="InterPro" id="IPR020288">
    <property type="entry name" value="Sheath_initiator"/>
</dbReference>
<dbReference type="Proteomes" id="UP001067708">
    <property type="component" value="Unassembled WGS sequence"/>
</dbReference>
<dbReference type="SUPFAM" id="SSF160719">
    <property type="entry name" value="gpW/gp25-like"/>
    <property type="match status" value="1"/>
</dbReference>
<proteinExistence type="predicted"/>
<dbReference type="RefSeq" id="WP_258417589.1">
    <property type="nucleotide sequence ID" value="NZ_JAPTNG010000009.1"/>
</dbReference>
<evidence type="ECO:0000313" key="2">
    <source>
        <dbReference type="Proteomes" id="UP001067708"/>
    </source>
</evidence>
<keyword evidence="2" id="KW-1185">Reference proteome</keyword>
<dbReference type="Gene3D" id="3.10.450.40">
    <property type="match status" value="1"/>
</dbReference>
<dbReference type="EMBL" id="JAPTNG010000009">
    <property type="protein sequence ID" value="MCZ0831739.1"/>
    <property type="molecule type" value="Genomic_DNA"/>
</dbReference>
<sequence length="119" mass="13791">MRSFLLQKGDLVFNKGELVMVGGNKELNQAVEIAMYTNKNEFFLDGEHGFKQAVLHDKKPNEELIREAVYETLAQEERIERVTKVDIHFDRKARKLFITFEAVALDGTEIKEVLTRDAY</sequence>
<accession>A0ABT4HY75</accession>
<organism evidence="1 2">
    <name type="scientific">Brevibacillus halotolerans</name>
    <dbReference type="NCBI Taxonomy" id="1507437"/>
    <lineage>
        <taxon>Bacteria</taxon>
        <taxon>Bacillati</taxon>
        <taxon>Bacillota</taxon>
        <taxon>Bacilli</taxon>
        <taxon>Bacillales</taxon>
        <taxon>Paenibacillaceae</taxon>
        <taxon>Brevibacillus</taxon>
    </lineage>
</organism>
<evidence type="ECO:0000313" key="1">
    <source>
        <dbReference type="EMBL" id="MCZ0831739.1"/>
    </source>
</evidence>
<dbReference type="Pfam" id="PF10934">
    <property type="entry name" value="Sheath_initiator"/>
    <property type="match status" value="1"/>
</dbReference>
<comment type="caution">
    <text evidence="1">The sequence shown here is derived from an EMBL/GenBank/DDBJ whole genome shotgun (WGS) entry which is preliminary data.</text>
</comment>
<reference evidence="1" key="1">
    <citation type="submission" date="2022-09" db="EMBL/GenBank/DDBJ databases">
        <title>Genome analysis and characterization of larvicidal activity of Brevibacillus strains.</title>
        <authorList>
            <person name="Patrusheva E.V."/>
            <person name="Izotova A.O."/>
            <person name="Toshchakov S.V."/>
            <person name="Sineoky S.P."/>
        </authorList>
    </citation>
    <scope>NUCLEOTIDE SEQUENCE</scope>
    <source>
        <strain evidence="1">VKPM_B-13244</strain>
    </source>
</reference>
<name>A0ABT4HY75_9BACL</name>
<gene>
    <name evidence="1" type="ORF">O0535_13425</name>
</gene>